<dbReference type="EMBL" id="JAXQNO010000007">
    <property type="protein sequence ID" value="KAK4795241.1"/>
    <property type="molecule type" value="Genomic_DNA"/>
</dbReference>
<accession>A0AAN7RCE1</accession>
<organism evidence="6 7">
    <name type="scientific">Trapa natans</name>
    <name type="common">Water chestnut</name>
    <dbReference type="NCBI Taxonomy" id="22666"/>
    <lineage>
        <taxon>Eukaryota</taxon>
        <taxon>Viridiplantae</taxon>
        <taxon>Streptophyta</taxon>
        <taxon>Embryophyta</taxon>
        <taxon>Tracheophyta</taxon>
        <taxon>Spermatophyta</taxon>
        <taxon>Magnoliopsida</taxon>
        <taxon>eudicotyledons</taxon>
        <taxon>Gunneridae</taxon>
        <taxon>Pentapetalae</taxon>
        <taxon>rosids</taxon>
        <taxon>malvids</taxon>
        <taxon>Myrtales</taxon>
        <taxon>Lythraceae</taxon>
        <taxon>Trapa</taxon>
    </lineage>
</organism>
<dbReference type="GO" id="GO:0005509">
    <property type="term" value="F:calcium ion binding"/>
    <property type="evidence" value="ECO:0007669"/>
    <property type="project" value="InterPro"/>
</dbReference>
<evidence type="ECO:0000256" key="4">
    <source>
        <dbReference type="ARBA" id="ARBA00022837"/>
    </source>
</evidence>
<dbReference type="Pfam" id="PF13499">
    <property type="entry name" value="EF-hand_7"/>
    <property type="match status" value="1"/>
</dbReference>
<evidence type="ECO:0000313" key="6">
    <source>
        <dbReference type="EMBL" id="KAK4795241.1"/>
    </source>
</evidence>
<keyword evidence="4" id="KW-0106">Calcium</keyword>
<dbReference type="SMART" id="SM00054">
    <property type="entry name" value="EFh"/>
    <property type="match status" value="3"/>
</dbReference>
<dbReference type="SUPFAM" id="SSF47473">
    <property type="entry name" value="EF-hand"/>
    <property type="match status" value="1"/>
</dbReference>
<dbReference type="InterPro" id="IPR018247">
    <property type="entry name" value="EF_Hand_1_Ca_BS"/>
</dbReference>
<comment type="caution">
    <text evidence="6">The sequence shown here is derived from an EMBL/GenBank/DDBJ whole genome shotgun (WGS) entry which is preliminary data.</text>
</comment>
<feature type="domain" description="EF-hand" evidence="5">
    <location>
        <begin position="28"/>
        <end position="63"/>
    </location>
</feature>
<dbReference type="GO" id="GO:0005737">
    <property type="term" value="C:cytoplasm"/>
    <property type="evidence" value="ECO:0007669"/>
    <property type="project" value="UniProtKB-ARBA"/>
</dbReference>
<dbReference type="Gene3D" id="1.10.238.10">
    <property type="entry name" value="EF-hand"/>
    <property type="match status" value="2"/>
</dbReference>
<protein>
    <recommendedName>
        <fullName evidence="5">EF-hand domain-containing protein</fullName>
    </recommendedName>
</protein>
<dbReference type="PROSITE" id="PS00018">
    <property type="entry name" value="EF_HAND_1"/>
    <property type="match status" value="2"/>
</dbReference>
<evidence type="ECO:0000313" key="7">
    <source>
        <dbReference type="Proteomes" id="UP001346149"/>
    </source>
</evidence>
<keyword evidence="3" id="KW-0677">Repeat</keyword>
<dbReference type="PROSITE" id="PS50222">
    <property type="entry name" value="EF_HAND_2"/>
    <property type="match status" value="3"/>
</dbReference>
<keyword evidence="7" id="KW-1185">Reference proteome</keyword>
<dbReference type="FunFam" id="1.10.238.10:FF:000089">
    <property type="entry name" value="calmodulin-like protein 3"/>
    <property type="match status" value="1"/>
</dbReference>
<evidence type="ECO:0000256" key="2">
    <source>
        <dbReference type="ARBA" id="ARBA00022723"/>
    </source>
</evidence>
<comment type="function">
    <text evidence="1">Potential calcium sensor.</text>
</comment>
<dbReference type="InterPro" id="IPR039647">
    <property type="entry name" value="EF_hand_pair_protein_CML-like"/>
</dbReference>
<dbReference type="Pfam" id="PF13833">
    <property type="entry name" value="EF-hand_8"/>
    <property type="match status" value="1"/>
</dbReference>
<sequence length="132" mass="14629">MSRRSSRPSGSSLGVLSPGTIDEAKHVFKKDEIDLIISEFDKDGDGHLDFDEFMEFFAGCGGDETLRDAFDLFDLDRNGLISAKNLHSVMMKLGEGCSLSECRRMISSVDRDGDGNVNFEEFKEMMTISASD</sequence>
<proteinExistence type="predicted"/>
<dbReference type="InterPro" id="IPR002048">
    <property type="entry name" value="EF_hand_dom"/>
</dbReference>
<reference evidence="6 7" key="1">
    <citation type="journal article" date="2023" name="Hortic Res">
        <title>Pangenome of water caltrop reveals structural variations and asymmetric subgenome divergence after allopolyploidization.</title>
        <authorList>
            <person name="Zhang X."/>
            <person name="Chen Y."/>
            <person name="Wang L."/>
            <person name="Yuan Y."/>
            <person name="Fang M."/>
            <person name="Shi L."/>
            <person name="Lu R."/>
            <person name="Comes H.P."/>
            <person name="Ma Y."/>
            <person name="Chen Y."/>
            <person name="Huang G."/>
            <person name="Zhou Y."/>
            <person name="Zheng Z."/>
            <person name="Qiu Y."/>
        </authorList>
    </citation>
    <scope>NUCLEOTIDE SEQUENCE [LARGE SCALE GENOMIC DNA]</scope>
    <source>
        <strain evidence="6">F231</strain>
    </source>
</reference>
<dbReference type="Proteomes" id="UP001346149">
    <property type="component" value="Unassembled WGS sequence"/>
</dbReference>
<dbReference type="PANTHER" id="PTHR10891">
    <property type="entry name" value="EF-HAND CALCIUM-BINDING DOMAIN CONTAINING PROTEIN"/>
    <property type="match status" value="1"/>
</dbReference>
<name>A0AAN7RCE1_TRANT</name>
<evidence type="ECO:0000256" key="1">
    <source>
        <dbReference type="ARBA" id="ARBA00003291"/>
    </source>
</evidence>
<dbReference type="InterPro" id="IPR011992">
    <property type="entry name" value="EF-hand-dom_pair"/>
</dbReference>
<keyword evidence="2" id="KW-0479">Metal-binding</keyword>
<dbReference type="CDD" id="cd00051">
    <property type="entry name" value="EFh"/>
    <property type="match status" value="1"/>
</dbReference>
<gene>
    <name evidence="6" type="ORF">SAY86_013235</name>
</gene>
<dbReference type="AlphaFoldDB" id="A0AAN7RCE1"/>
<feature type="domain" description="EF-hand" evidence="5">
    <location>
        <begin position="97"/>
        <end position="132"/>
    </location>
</feature>
<feature type="domain" description="EF-hand" evidence="5">
    <location>
        <begin position="64"/>
        <end position="96"/>
    </location>
</feature>
<evidence type="ECO:0000256" key="3">
    <source>
        <dbReference type="ARBA" id="ARBA00022737"/>
    </source>
</evidence>
<evidence type="ECO:0000259" key="5">
    <source>
        <dbReference type="PROSITE" id="PS50222"/>
    </source>
</evidence>